<dbReference type="InterPro" id="IPR004875">
    <property type="entry name" value="DDE_SF_endonuclease_dom"/>
</dbReference>
<comment type="caution">
    <text evidence="2">The sequence shown here is derived from an EMBL/GenBank/DDBJ whole genome shotgun (WGS) entry which is preliminary data.</text>
</comment>
<accession>A0AAV8Z4L5</accession>
<dbReference type="Proteomes" id="UP001162162">
    <property type="component" value="Unassembled WGS sequence"/>
</dbReference>
<dbReference type="GO" id="GO:0003676">
    <property type="term" value="F:nucleic acid binding"/>
    <property type="evidence" value="ECO:0007669"/>
    <property type="project" value="InterPro"/>
</dbReference>
<reference evidence="2" key="1">
    <citation type="journal article" date="2023" name="Insect Mol. Biol.">
        <title>Genome sequencing provides insights into the evolution of gene families encoding plant cell wall-degrading enzymes in longhorned beetles.</title>
        <authorList>
            <person name="Shin N.R."/>
            <person name="Okamura Y."/>
            <person name="Kirsch R."/>
            <person name="Pauchet Y."/>
        </authorList>
    </citation>
    <scope>NUCLEOTIDE SEQUENCE</scope>
    <source>
        <strain evidence="2">AMC_N1</strain>
    </source>
</reference>
<organism evidence="2 3">
    <name type="scientific">Aromia moschata</name>
    <dbReference type="NCBI Taxonomy" id="1265417"/>
    <lineage>
        <taxon>Eukaryota</taxon>
        <taxon>Metazoa</taxon>
        <taxon>Ecdysozoa</taxon>
        <taxon>Arthropoda</taxon>
        <taxon>Hexapoda</taxon>
        <taxon>Insecta</taxon>
        <taxon>Pterygota</taxon>
        <taxon>Neoptera</taxon>
        <taxon>Endopterygota</taxon>
        <taxon>Coleoptera</taxon>
        <taxon>Polyphaga</taxon>
        <taxon>Cucujiformia</taxon>
        <taxon>Chrysomeloidea</taxon>
        <taxon>Cerambycidae</taxon>
        <taxon>Cerambycinae</taxon>
        <taxon>Callichromatini</taxon>
        <taxon>Aromia</taxon>
    </lineage>
</organism>
<feature type="domain" description="DDE-1" evidence="1">
    <location>
        <begin position="19"/>
        <end position="85"/>
    </location>
</feature>
<protein>
    <recommendedName>
        <fullName evidence="1">DDE-1 domain-containing protein</fullName>
    </recommendedName>
</protein>
<dbReference type="EMBL" id="JAPWTK010000016">
    <property type="protein sequence ID" value="KAJ8958622.1"/>
    <property type="molecule type" value="Genomic_DNA"/>
</dbReference>
<proteinExistence type="predicted"/>
<sequence>MKAELCDGMSPASGIRMSEKSAYVSSEIFLDWLEPDFMPRKASGRTLLILDGHSSYTTNIETLEFSEQHEIILFCLPRHCTHYMNFWIVPFLKVLRDFIMRRAEEWLKFGKLLGESYVKSATINNVVSAFQATGIFALNPEAIPDYAFL</sequence>
<evidence type="ECO:0000259" key="1">
    <source>
        <dbReference type="Pfam" id="PF03184"/>
    </source>
</evidence>
<evidence type="ECO:0000313" key="2">
    <source>
        <dbReference type="EMBL" id="KAJ8958622.1"/>
    </source>
</evidence>
<dbReference type="Pfam" id="PF03184">
    <property type="entry name" value="DDE_1"/>
    <property type="match status" value="1"/>
</dbReference>
<evidence type="ECO:0000313" key="3">
    <source>
        <dbReference type="Proteomes" id="UP001162162"/>
    </source>
</evidence>
<keyword evidence="3" id="KW-1185">Reference proteome</keyword>
<dbReference type="AlphaFoldDB" id="A0AAV8Z4L5"/>
<gene>
    <name evidence="2" type="ORF">NQ318_016346</name>
</gene>
<name>A0AAV8Z4L5_9CUCU</name>